<dbReference type="CDD" id="cd04661">
    <property type="entry name" value="NUDIX_MRP_L46"/>
    <property type="match status" value="1"/>
</dbReference>
<dbReference type="Gene3D" id="3.90.79.10">
    <property type="entry name" value="Nucleoside Triphosphate Pyrophosphohydrolase"/>
    <property type="match status" value="1"/>
</dbReference>
<dbReference type="InterPro" id="IPR000086">
    <property type="entry name" value="NUDIX_hydrolase_dom"/>
</dbReference>
<keyword evidence="6" id="KW-0687">Ribonucleoprotein</keyword>
<dbReference type="PANTHER" id="PTHR13124">
    <property type="entry name" value="39S RIBOSOMAL PROTEIN L46, MITOCHONDRIAL PRECURSOR-RELATED"/>
    <property type="match status" value="1"/>
</dbReference>
<comment type="similarity">
    <text evidence="2">Belongs to the mitochondrion-specific ribosomal protein mL46 family.</text>
</comment>
<sequence>MQHFVTSTIRVGSLLSRDAIAKRSLATVAATAVKKSYLVGPDGYQVAAGVVVTRTPVILRDPTSFEQAYFKHQQISEREQSAPFPVEFYFKKGSIAEKRWLAEHSGKGSANKDSKLKEAFEETDVNAQFTPAPRTTTADLRKDVQSLDRALQRTLYLIVKKTGQERAWQFPEGPIDKSELLHEAAEREVVEQCGSNMDLWFVGRAPIGHFAYSAPKSDDQVKGTKVFFMKARIFAGQAAPEATKFQDFAWVTKQELKDYVHEDYYNAVKDMLSEL</sequence>
<keyword evidence="10" id="KW-1185">Reference proteome</keyword>
<dbReference type="Proteomes" id="UP001479436">
    <property type="component" value="Unassembled WGS sequence"/>
</dbReference>
<evidence type="ECO:0000256" key="1">
    <source>
        <dbReference type="ARBA" id="ARBA00004173"/>
    </source>
</evidence>
<dbReference type="SUPFAM" id="SSF55811">
    <property type="entry name" value="Nudix"/>
    <property type="match status" value="1"/>
</dbReference>
<accession>A0ABR2VUT7</accession>
<organism evidence="9 10">
    <name type="scientific">Basidiobolus ranarum</name>
    <dbReference type="NCBI Taxonomy" id="34480"/>
    <lineage>
        <taxon>Eukaryota</taxon>
        <taxon>Fungi</taxon>
        <taxon>Fungi incertae sedis</taxon>
        <taxon>Zoopagomycota</taxon>
        <taxon>Entomophthoromycotina</taxon>
        <taxon>Basidiobolomycetes</taxon>
        <taxon>Basidiobolales</taxon>
        <taxon>Basidiobolaceae</taxon>
        <taxon>Basidiobolus</taxon>
    </lineage>
</organism>
<keyword evidence="5" id="KW-0496">Mitochondrion</keyword>
<keyword evidence="4" id="KW-0689">Ribosomal protein</keyword>
<gene>
    <name evidence="9" type="ORF">K7432_011170</name>
</gene>
<dbReference type="InterPro" id="IPR021757">
    <property type="entry name" value="Ribosomal_mL46_N"/>
</dbReference>
<evidence type="ECO:0000256" key="6">
    <source>
        <dbReference type="ARBA" id="ARBA00023274"/>
    </source>
</evidence>
<reference evidence="9 10" key="1">
    <citation type="submission" date="2023-04" db="EMBL/GenBank/DDBJ databases">
        <title>Genome of Basidiobolus ranarum AG-B5.</title>
        <authorList>
            <person name="Stajich J.E."/>
            <person name="Carter-House D."/>
            <person name="Gryganskyi A."/>
        </authorList>
    </citation>
    <scope>NUCLEOTIDE SEQUENCE [LARGE SCALE GENOMIC DNA]</scope>
    <source>
        <strain evidence="9 10">AG-B5</strain>
    </source>
</reference>
<evidence type="ECO:0000313" key="9">
    <source>
        <dbReference type="EMBL" id="KAK9702609.1"/>
    </source>
</evidence>
<dbReference type="Pfam" id="PF11788">
    <property type="entry name" value="MRP-L46"/>
    <property type="match status" value="1"/>
</dbReference>
<dbReference type="PROSITE" id="PS51462">
    <property type="entry name" value="NUDIX"/>
    <property type="match status" value="1"/>
</dbReference>
<keyword evidence="3" id="KW-0809">Transit peptide</keyword>
<evidence type="ECO:0000313" key="10">
    <source>
        <dbReference type="Proteomes" id="UP001479436"/>
    </source>
</evidence>
<name>A0ABR2VUT7_9FUNG</name>
<dbReference type="InterPro" id="IPR040008">
    <property type="entry name" value="Ribosomal_mL46"/>
</dbReference>
<dbReference type="EMBL" id="JASJQH010007711">
    <property type="protein sequence ID" value="KAK9702609.1"/>
    <property type="molecule type" value="Genomic_DNA"/>
</dbReference>
<feature type="domain" description="Nudix hydrolase" evidence="8">
    <location>
        <begin position="131"/>
        <end position="272"/>
    </location>
</feature>
<evidence type="ECO:0000259" key="8">
    <source>
        <dbReference type="PROSITE" id="PS51462"/>
    </source>
</evidence>
<proteinExistence type="inferred from homology"/>
<dbReference type="PANTHER" id="PTHR13124:SF12">
    <property type="entry name" value="LARGE RIBOSOMAL SUBUNIT PROTEIN ML46"/>
    <property type="match status" value="1"/>
</dbReference>
<comment type="subcellular location">
    <subcellularLocation>
        <location evidence="1">Mitochondrion</location>
    </subcellularLocation>
</comment>
<comment type="caution">
    <text evidence="9">The sequence shown here is derived from an EMBL/GenBank/DDBJ whole genome shotgun (WGS) entry which is preliminary data.</text>
</comment>
<evidence type="ECO:0000256" key="2">
    <source>
        <dbReference type="ARBA" id="ARBA00009070"/>
    </source>
</evidence>
<evidence type="ECO:0000256" key="7">
    <source>
        <dbReference type="ARBA" id="ARBA00035190"/>
    </source>
</evidence>
<protein>
    <recommendedName>
        <fullName evidence="7">Large ribosomal subunit protein mL46</fullName>
    </recommendedName>
</protein>
<evidence type="ECO:0000256" key="3">
    <source>
        <dbReference type="ARBA" id="ARBA00022946"/>
    </source>
</evidence>
<evidence type="ECO:0000256" key="4">
    <source>
        <dbReference type="ARBA" id="ARBA00022980"/>
    </source>
</evidence>
<dbReference type="InterPro" id="IPR015797">
    <property type="entry name" value="NUDIX_hydrolase-like_dom_sf"/>
</dbReference>
<evidence type="ECO:0000256" key="5">
    <source>
        <dbReference type="ARBA" id="ARBA00023128"/>
    </source>
</evidence>
<dbReference type="InterPro" id="IPR033650">
    <property type="entry name" value="Ribosomal_mL46_NUDIX"/>
</dbReference>
<dbReference type="Pfam" id="PF00293">
    <property type="entry name" value="NUDIX"/>
    <property type="match status" value="1"/>
</dbReference>